<evidence type="ECO:0000256" key="8">
    <source>
        <dbReference type="ARBA" id="ARBA00023242"/>
    </source>
</evidence>
<comment type="caution">
    <text evidence="13">The sequence shown here is derived from an EMBL/GenBank/DDBJ whole genome shotgun (WGS) entry which is preliminary data.</text>
</comment>
<evidence type="ECO:0000256" key="7">
    <source>
        <dbReference type="ARBA" id="ARBA00023136"/>
    </source>
</evidence>
<dbReference type="Gene3D" id="2.60.120.260">
    <property type="entry name" value="Galactose-binding domain-like"/>
    <property type="match status" value="1"/>
</dbReference>
<protein>
    <recommendedName>
        <fullName evidence="12">SUN domain-containing protein</fullName>
    </recommendedName>
</protein>
<dbReference type="Proteomes" id="UP001152484">
    <property type="component" value="Unassembled WGS sequence"/>
</dbReference>
<accession>A0A9P0YQ58</accession>
<keyword evidence="4" id="KW-0256">Endoplasmic reticulum</keyword>
<organism evidence="13 14">
    <name type="scientific">Cuscuta europaea</name>
    <name type="common">European dodder</name>
    <dbReference type="NCBI Taxonomy" id="41803"/>
    <lineage>
        <taxon>Eukaryota</taxon>
        <taxon>Viridiplantae</taxon>
        <taxon>Streptophyta</taxon>
        <taxon>Embryophyta</taxon>
        <taxon>Tracheophyta</taxon>
        <taxon>Spermatophyta</taxon>
        <taxon>Magnoliopsida</taxon>
        <taxon>eudicotyledons</taxon>
        <taxon>Gunneridae</taxon>
        <taxon>Pentapetalae</taxon>
        <taxon>asterids</taxon>
        <taxon>lamiids</taxon>
        <taxon>Solanales</taxon>
        <taxon>Convolvulaceae</taxon>
        <taxon>Cuscuteae</taxon>
        <taxon>Cuscuta</taxon>
        <taxon>Cuscuta subgen. Cuscuta</taxon>
    </lineage>
</organism>
<dbReference type="PROSITE" id="PS51469">
    <property type="entry name" value="SUN"/>
    <property type="match status" value="1"/>
</dbReference>
<dbReference type="OrthoDB" id="266334at2759"/>
<evidence type="ECO:0000256" key="1">
    <source>
        <dbReference type="ARBA" id="ARBA00004232"/>
    </source>
</evidence>
<reference evidence="13" key="1">
    <citation type="submission" date="2022-07" db="EMBL/GenBank/DDBJ databases">
        <authorList>
            <person name="Macas J."/>
            <person name="Novak P."/>
            <person name="Neumann P."/>
        </authorList>
    </citation>
    <scope>NUCLEOTIDE SEQUENCE</scope>
</reference>
<feature type="transmembrane region" description="Helical" evidence="11">
    <location>
        <begin position="26"/>
        <end position="47"/>
    </location>
</feature>
<evidence type="ECO:0000256" key="3">
    <source>
        <dbReference type="ARBA" id="ARBA00022692"/>
    </source>
</evidence>
<dbReference type="PANTHER" id="PTHR12953">
    <property type="entry name" value="MEMBRANE PROTEIN CH1 RELATED"/>
    <property type="match status" value="1"/>
</dbReference>
<dbReference type="GO" id="GO:0034975">
    <property type="term" value="P:protein folding in endoplasmic reticulum"/>
    <property type="evidence" value="ECO:0007669"/>
    <property type="project" value="TreeGrafter"/>
</dbReference>
<evidence type="ECO:0000256" key="5">
    <source>
        <dbReference type="ARBA" id="ARBA00022989"/>
    </source>
</evidence>
<keyword evidence="8" id="KW-0539">Nucleus</keyword>
<proteinExistence type="predicted"/>
<feature type="compositionally biased region" description="Acidic residues" evidence="10">
    <location>
        <begin position="107"/>
        <end position="121"/>
    </location>
</feature>
<evidence type="ECO:0000256" key="10">
    <source>
        <dbReference type="SAM" id="MobiDB-lite"/>
    </source>
</evidence>
<feature type="transmembrane region" description="Helical" evidence="11">
    <location>
        <begin position="556"/>
        <end position="573"/>
    </location>
</feature>
<dbReference type="FunFam" id="2.60.120.260:FF:000062">
    <property type="entry name" value="Galactose-binding protein isoform 3"/>
    <property type="match status" value="1"/>
</dbReference>
<dbReference type="AlphaFoldDB" id="A0A9P0YQ58"/>
<evidence type="ECO:0000256" key="4">
    <source>
        <dbReference type="ARBA" id="ARBA00022824"/>
    </source>
</evidence>
<evidence type="ECO:0000313" key="13">
    <source>
        <dbReference type="EMBL" id="CAH9071005.1"/>
    </source>
</evidence>
<comment type="function">
    <text evidence="9">Encodes a member of the mid-SUN subfamily of SUN-domain proteins that is localized to both the nuclear envelope and the ER. It is involved in early seed development and nuclear morphology. [TAIR].</text>
</comment>
<dbReference type="GO" id="GO:0005789">
    <property type="term" value="C:endoplasmic reticulum membrane"/>
    <property type="evidence" value="ECO:0007669"/>
    <property type="project" value="UniProtKB-SubCell"/>
</dbReference>
<sequence length="574" mass="64884">MHRFCKDLQPRSLEKAFCGKYTSSRISLLTLLALLLWVLVFVLNLCISHGDMDKDPGSGEHQFGSTQSAGKDKLVYGRGSHSASSADENPSEGILDSEELISVSFEQTDDTPSEQTDDTPSESEKNTKSDKGKSEVITNLEKEFKSDRFSQSVTLSLDEFRNKAVNTKIRDLNDQTGSVTHRVEPGGAEYNYASASKGAKVLAHNKEVKGASNILSRDKDKYLRNPCSVEDKYVVIELSEETLVDTIEIGNFEHYSSNPKDFELLGSPIYPTDAWVSLGNFTAGNVKHAQRFVLAEPKWVRYVRLNLLNHYGSEFYCTLSVLEVYGVDAVEKMLDDLISVPEKKFVSDQTNNEQKPMLEDSHLEIDTELENNSDTVKPMAITAVNVPDPVEEIRHPQLNRMPGDSVLKILMKKIQSLDINLSVLERYLEELNSRYGKTVAIFDKDILEKEALLEKIISDIKSFSKSQDAVSKEVNDLLSWKSLVSIQLEKIMMDNTNLRLKVEEVHQRQVYMESKGIFIFLVCLMFGSIAVLRIIIDFILSIYRPESSRNIFDKDHSWIFLLFSCTITILILSL</sequence>
<gene>
    <name evidence="13" type="ORF">CEURO_LOCUS3865</name>
</gene>
<feature type="compositionally biased region" description="Basic and acidic residues" evidence="10">
    <location>
        <begin position="122"/>
        <end position="134"/>
    </location>
</feature>
<keyword evidence="5 11" id="KW-1133">Transmembrane helix</keyword>
<dbReference type="InterPro" id="IPR045120">
    <property type="entry name" value="Suco/Slp1-like"/>
</dbReference>
<dbReference type="InterPro" id="IPR012919">
    <property type="entry name" value="SUN_dom"/>
</dbReference>
<comment type="subcellular location">
    <subcellularLocation>
        <location evidence="2">Endoplasmic reticulum membrane</location>
        <topology evidence="2">Multi-pass membrane protein</topology>
    </subcellularLocation>
    <subcellularLocation>
        <location evidence="1">Nucleus membrane</location>
        <topology evidence="1">Multi-pass membrane protein</topology>
    </subcellularLocation>
</comment>
<evidence type="ECO:0000313" key="14">
    <source>
        <dbReference type="Proteomes" id="UP001152484"/>
    </source>
</evidence>
<keyword evidence="7 11" id="KW-0472">Membrane</keyword>
<feature type="region of interest" description="Disordered" evidence="10">
    <location>
        <begin position="106"/>
        <end position="134"/>
    </location>
</feature>
<dbReference type="SUPFAM" id="SSF49785">
    <property type="entry name" value="Galactose-binding domain-like"/>
    <property type="match status" value="1"/>
</dbReference>
<evidence type="ECO:0000256" key="6">
    <source>
        <dbReference type="ARBA" id="ARBA00023054"/>
    </source>
</evidence>
<name>A0A9P0YQ58_CUSEU</name>
<keyword evidence="14" id="KW-1185">Reference proteome</keyword>
<keyword evidence="3 11" id="KW-0812">Transmembrane</keyword>
<dbReference type="Pfam" id="PF07738">
    <property type="entry name" value="Sad1_UNC"/>
    <property type="match status" value="1"/>
</dbReference>
<dbReference type="GO" id="GO:0031965">
    <property type="term" value="C:nuclear membrane"/>
    <property type="evidence" value="ECO:0007669"/>
    <property type="project" value="UniProtKB-SubCell"/>
</dbReference>
<dbReference type="InterPro" id="IPR008979">
    <property type="entry name" value="Galactose-bd-like_sf"/>
</dbReference>
<feature type="transmembrane region" description="Helical" evidence="11">
    <location>
        <begin position="517"/>
        <end position="536"/>
    </location>
</feature>
<dbReference type="EMBL" id="CAMAPE010000006">
    <property type="protein sequence ID" value="CAH9071005.1"/>
    <property type="molecule type" value="Genomic_DNA"/>
</dbReference>
<dbReference type="PANTHER" id="PTHR12953:SF0">
    <property type="entry name" value="SUN DOMAIN-CONTAINING OSSIFICATION FACTOR"/>
    <property type="match status" value="1"/>
</dbReference>
<evidence type="ECO:0000256" key="9">
    <source>
        <dbReference type="ARBA" id="ARBA00054046"/>
    </source>
</evidence>
<feature type="domain" description="SUN" evidence="12">
    <location>
        <begin position="165"/>
        <end position="329"/>
    </location>
</feature>
<evidence type="ECO:0000256" key="2">
    <source>
        <dbReference type="ARBA" id="ARBA00004477"/>
    </source>
</evidence>
<evidence type="ECO:0000256" key="11">
    <source>
        <dbReference type="SAM" id="Phobius"/>
    </source>
</evidence>
<evidence type="ECO:0000259" key="12">
    <source>
        <dbReference type="PROSITE" id="PS51469"/>
    </source>
</evidence>
<feature type="region of interest" description="Disordered" evidence="10">
    <location>
        <begin position="55"/>
        <end position="93"/>
    </location>
</feature>
<keyword evidence="6" id="KW-0175">Coiled coil</keyword>